<keyword evidence="11 15" id="KW-0275">Fatty acid biosynthesis</keyword>
<dbReference type="SUPFAM" id="SSF51735">
    <property type="entry name" value="NAD(P)-binding Rossmann-fold domains"/>
    <property type="match status" value="1"/>
</dbReference>
<dbReference type="GO" id="GO:0004316">
    <property type="term" value="F:3-oxoacyl-[acyl-carrier-protein] reductase (NADPH) activity"/>
    <property type="evidence" value="ECO:0007669"/>
    <property type="project" value="UniProtKB-UniRule"/>
</dbReference>
<dbReference type="InterPro" id="IPR036291">
    <property type="entry name" value="NAD(P)-bd_dom_sf"/>
</dbReference>
<feature type="binding site" evidence="14">
    <location>
        <position position="184"/>
    </location>
    <ligand>
        <name>NADP(+)</name>
        <dbReference type="ChEBI" id="CHEBI:58349"/>
    </ligand>
</feature>
<dbReference type="CDD" id="cd05333">
    <property type="entry name" value="BKR_SDR_c"/>
    <property type="match status" value="1"/>
</dbReference>
<evidence type="ECO:0000256" key="11">
    <source>
        <dbReference type="ARBA" id="ARBA00023160"/>
    </source>
</evidence>
<dbReference type="PANTHER" id="PTHR42879:SF2">
    <property type="entry name" value="3-OXOACYL-[ACYL-CARRIER-PROTEIN] REDUCTASE FABG"/>
    <property type="match status" value="1"/>
</dbReference>
<keyword evidence="8 14" id="KW-0521">NADP</keyword>
<dbReference type="PANTHER" id="PTHR42879">
    <property type="entry name" value="3-OXOACYL-(ACYL-CARRIER-PROTEIN) REDUCTASE"/>
    <property type="match status" value="1"/>
</dbReference>
<keyword evidence="7" id="KW-0106">Calcium</keyword>
<feature type="binding site" evidence="14">
    <location>
        <position position="37"/>
    </location>
    <ligand>
        <name>NADP(+)</name>
        <dbReference type="ChEBI" id="CHEBI:58349"/>
    </ligand>
</feature>
<evidence type="ECO:0000256" key="3">
    <source>
        <dbReference type="ARBA" id="ARBA00006484"/>
    </source>
</evidence>
<gene>
    <name evidence="16" type="primary">fabG</name>
    <name evidence="16" type="ORF">D8S97_01990</name>
</gene>
<dbReference type="OrthoDB" id="9804774at2"/>
<evidence type="ECO:0000256" key="12">
    <source>
        <dbReference type="ARBA" id="ARBA00048508"/>
    </source>
</evidence>
<dbReference type="Proteomes" id="UP000271533">
    <property type="component" value="Chromosome"/>
</dbReference>
<dbReference type="InterPro" id="IPR050259">
    <property type="entry name" value="SDR"/>
</dbReference>
<dbReference type="EMBL" id="CP032759">
    <property type="protein sequence ID" value="AYN24718.1"/>
    <property type="molecule type" value="Genomic_DNA"/>
</dbReference>
<evidence type="ECO:0000256" key="4">
    <source>
        <dbReference type="ARBA" id="ARBA00011881"/>
    </source>
</evidence>
<evidence type="ECO:0000256" key="13">
    <source>
        <dbReference type="PIRSR" id="PIRSR611284-1"/>
    </source>
</evidence>
<comment type="pathway">
    <text evidence="2 15">Lipid metabolism; fatty acid biosynthesis.</text>
</comment>
<evidence type="ECO:0000256" key="10">
    <source>
        <dbReference type="ARBA" id="ARBA00023098"/>
    </source>
</evidence>
<sequence length="244" mass="26982">MKINKKTALITGANQGIGKEIAIKLLQKGIQVIGTSTSVNGVKIINKYLKKNGFGFVLDLKDSDSILEKMKEIYKKEYSIDILINNAGTKLDNLLVYMSNQEWENVIKINLTSIFYLSKSVIRSMIKKKFGRIITIGSVIGYIGNQGQINYSASKSGLVGFHKSLALEVASKGITVNIVSPGFIKTNLTKDLNIFQYKKHLSKIPMKRIGKPEEIADAVVFLSSEKASYITGHTLHVNGGMYMT</sequence>
<dbReference type="Gene3D" id="3.40.50.720">
    <property type="entry name" value="NAD(P)-binding Rossmann-like Domain"/>
    <property type="match status" value="1"/>
</dbReference>
<dbReference type="FunFam" id="3.40.50.720:FF:000173">
    <property type="entry name" value="3-oxoacyl-[acyl-carrier protein] reductase"/>
    <property type="match status" value="1"/>
</dbReference>
<evidence type="ECO:0000256" key="6">
    <source>
        <dbReference type="ARBA" id="ARBA00022832"/>
    </source>
</evidence>
<feature type="active site" description="Proton acceptor" evidence="13">
    <location>
        <position position="151"/>
    </location>
</feature>
<comment type="subunit">
    <text evidence="4 15">Homotetramer.</text>
</comment>
<dbReference type="InterPro" id="IPR002347">
    <property type="entry name" value="SDR_fam"/>
</dbReference>
<reference evidence="16 17" key="1">
    <citation type="submission" date="2018-10" db="EMBL/GenBank/DDBJ databases">
        <title>Genome sequence of the corn leaf aphid (Rhopalosiphum maidis Fitch).</title>
        <authorList>
            <person name="Chen W."/>
            <person name="Shakir S."/>
            <person name="Bigham M."/>
            <person name="Fei Z."/>
            <person name="Jander G."/>
        </authorList>
    </citation>
    <scope>NUCLEOTIDE SEQUENCE [LARGE SCALE GENOMIC DNA]</scope>
    <source>
        <strain evidence="16 17">BTI</strain>
    </source>
</reference>
<dbReference type="AlphaFoldDB" id="A0A3G2I6V5"/>
<protein>
    <recommendedName>
        <fullName evidence="15">3-oxoacyl-[acyl-carrier-protein] reductase</fullName>
        <ecNumber evidence="15">1.1.1.100</ecNumber>
    </recommendedName>
</protein>
<dbReference type="NCBIfam" id="NF009466">
    <property type="entry name" value="PRK12826.1-2"/>
    <property type="match status" value="1"/>
</dbReference>
<dbReference type="PRINTS" id="PR00080">
    <property type="entry name" value="SDRFAMILY"/>
</dbReference>
<proteinExistence type="inferred from homology"/>
<dbReference type="PRINTS" id="PR00081">
    <property type="entry name" value="GDHRDH"/>
</dbReference>
<dbReference type="GO" id="GO:0051287">
    <property type="term" value="F:NAD binding"/>
    <property type="evidence" value="ECO:0007669"/>
    <property type="project" value="UniProtKB-UniRule"/>
</dbReference>
<evidence type="ECO:0000256" key="8">
    <source>
        <dbReference type="ARBA" id="ARBA00022857"/>
    </source>
</evidence>
<evidence type="ECO:0000256" key="5">
    <source>
        <dbReference type="ARBA" id="ARBA00022516"/>
    </source>
</evidence>
<evidence type="ECO:0000256" key="15">
    <source>
        <dbReference type="RuleBase" id="RU366074"/>
    </source>
</evidence>
<feature type="binding site" evidence="14">
    <location>
        <position position="86"/>
    </location>
    <ligand>
        <name>NADP(+)</name>
        <dbReference type="ChEBI" id="CHEBI:58349"/>
    </ligand>
</feature>
<keyword evidence="6 15" id="KW-0276">Fatty acid metabolism</keyword>
<dbReference type="PROSITE" id="PS00061">
    <property type="entry name" value="ADH_SHORT"/>
    <property type="match status" value="1"/>
</dbReference>
<dbReference type="NCBIfam" id="TIGR01830">
    <property type="entry name" value="3oxo_ACP_reduc"/>
    <property type="match status" value="1"/>
</dbReference>
<keyword evidence="5 15" id="KW-0444">Lipid biosynthesis</keyword>
<accession>A0A3G2I6V5</accession>
<dbReference type="EC" id="1.1.1.100" evidence="15"/>
<evidence type="ECO:0000256" key="1">
    <source>
        <dbReference type="ARBA" id="ARBA00002607"/>
    </source>
</evidence>
<dbReference type="RefSeq" id="WP_158361222.1">
    <property type="nucleotide sequence ID" value="NZ_CP032759.1"/>
</dbReference>
<organism evidence="16 17">
    <name type="scientific">Buchnera aphidicola subsp. Rhopalosiphum maidis</name>
    <dbReference type="NCBI Taxonomy" id="118109"/>
    <lineage>
        <taxon>Bacteria</taxon>
        <taxon>Pseudomonadati</taxon>
        <taxon>Pseudomonadota</taxon>
        <taxon>Gammaproteobacteria</taxon>
        <taxon>Enterobacterales</taxon>
        <taxon>Erwiniaceae</taxon>
        <taxon>Buchnera</taxon>
    </lineage>
</organism>
<dbReference type="InterPro" id="IPR020904">
    <property type="entry name" value="Sc_DH/Rdtase_CS"/>
</dbReference>
<keyword evidence="10 15" id="KW-0443">Lipid metabolism</keyword>
<dbReference type="GO" id="GO:0006633">
    <property type="term" value="P:fatty acid biosynthetic process"/>
    <property type="evidence" value="ECO:0007669"/>
    <property type="project" value="UniProtKB-UniPathway"/>
</dbReference>
<comment type="function">
    <text evidence="1 15">Catalyzes the NADPH-dependent reduction of beta-ketoacyl-ACP substrates to beta-hydroxyacyl-ACP products, the first reductive step in the elongation cycle of fatty acid biosynthesis.</text>
</comment>
<keyword evidence="9 15" id="KW-0560">Oxidoreductase</keyword>
<evidence type="ECO:0000313" key="17">
    <source>
        <dbReference type="Proteomes" id="UP000271533"/>
    </source>
</evidence>
<dbReference type="InterPro" id="IPR011284">
    <property type="entry name" value="3oxo_ACP_reduc"/>
</dbReference>
<evidence type="ECO:0000256" key="2">
    <source>
        <dbReference type="ARBA" id="ARBA00005194"/>
    </source>
</evidence>
<feature type="binding site" evidence="14">
    <location>
        <begin position="151"/>
        <end position="155"/>
    </location>
    <ligand>
        <name>NADP(+)</name>
        <dbReference type="ChEBI" id="CHEBI:58349"/>
    </ligand>
</feature>
<dbReference type="UniPathway" id="UPA00094"/>
<name>A0A3G2I6V5_BUCRM</name>
<comment type="similarity">
    <text evidence="3 15">Belongs to the short-chain dehydrogenases/reductases (SDR) family.</text>
</comment>
<dbReference type="Pfam" id="PF13561">
    <property type="entry name" value="adh_short_C2"/>
    <property type="match status" value="1"/>
</dbReference>
<evidence type="ECO:0000256" key="9">
    <source>
        <dbReference type="ARBA" id="ARBA00023002"/>
    </source>
</evidence>
<evidence type="ECO:0000256" key="14">
    <source>
        <dbReference type="PIRSR" id="PIRSR611284-2"/>
    </source>
</evidence>
<evidence type="ECO:0000313" key="16">
    <source>
        <dbReference type="EMBL" id="AYN24718.1"/>
    </source>
</evidence>
<evidence type="ECO:0000256" key="7">
    <source>
        <dbReference type="ARBA" id="ARBA00022837"/>
    </source>
</evidence>
<comment type="catalytic activity">
    <reaction evidence="12 15">
        <text>a (3R)-hydroxyacyl-[ACP] + NADP(+) = a 3-oxoacyl-[ACP] + NADPH + H(+)</text>
        <dbReference type="Rhea" id="RHEA:17397"/>
        <dbReference type="Rhea" id="RHEA-COMP:9916"/>
        <dbReference type="Rhea" id="RHEA-COMP:9945"/>
        <dbReference type="ChEBI" id="CHEBI:15378"/>
        <dbReference type="ChEBI" id="CHEBI:57783"/>
        <dbReference type="ChEBI" id="CHEBI:58349"/>
        <dbReference type="ChEBI" id="CHEBI:78776"/>
        <dbReference type="ChEBI" id="CHEBI:78827"/>
        <dbReference type="EC" id="1.1.1.100"/>
    </reaction>
</comment>